<evidence type="ECO:0000313" key="1">
    <source>
        <dbReference type="EMBL" id="KAJ9087521.1"/>
    </source>
</evidence>
<gene>
    <name evidence="1" type="ORF">DSO57_1032546</name>
</gene>
<protein>
    <submittedName>
        <fullName evidence="1">Uncharacterized protein</fullName>
    </submittedName>
</protein>
<dbReference type="EMBL" id="QTSX02000245">
    <property type="protein sequence ID" value="KAJ9087521.1"/>
    <property type="molecule type" value="Genomic_DNA"/>
</dbReference>
<name>A0ACC2UM32_9FUNG</name>
<organism evidence="1 2">
    <name type="scientific">Entomophthora muscae</name>
    <dbReference type="NCBI Taxonomy" id="34485"/>
    <lineage>
        <taxon>Eukaryota</taxon>
        <taxon>Fungi</taxon>
        <taxon>Fungi incertae sedis</taxon>
        <taxon>Zoopagomycota</taxon>
        <taxon>Entomophthoromycotina</taxon>
        <taxon>Entomophthoromycetes</taxon>
        <taxon>Entomophthorales</taxon>
        <taxon>Entomophthoraceae</taxon>
        <taxon>Entomophthora</taxon>
    </lineage>
</organism>
<evidence type="ECO:0000313" key="2">
    <source>
        <dbReference type="Proteomes" id="UP001165960"/>
    </source>
</evidence>
<sequence length="240" mass="27608">MEITNDAHHIQELLTLYYPSSANLPVPSHSPSQLTTQIRVLGLLPYTCCGVVFYNTRSSLLHFFCTHFSSVQAKLRRQSLHQFQLCDLGNKQIPIVRRTLLFLNKLNTLPSNPSHFRPSPHSNRPQDFKNPYSATMAMAYDFLDIVVHSPVEYLQFTNFLKTIISAPSHKDVWPYWAKYIHPRQCFNPPLKETIHPLYLDSAPISYVICKSPSCGQLFPSIHDLKVHFYSAHTYTSNKMS</sequence>
<dbReference type="Proteomes" id="UP001165960">
    <property type="component" value="Unassembled WGS sequence"/>
</dbReference>
<reference evidence="1" key="1">
    <citation type="submission" date="2022-04" db="EMBL/GenBank/DDBJ databases">
        <title>Genome of the entomopathogenic fungus Entomophthora muscae.</title>
        <authorList>
            <person name="Elya C."/>
            <person name="Lovett B.R."/>
            <person name="Lee E."/>
            <person name="Macias A.M."/>
            <person name="Hajek A.E."/>
            <person name="De Bivort B.L."/>
            <person name="Kasson M.T."/>
            <person name="De Fine Licht H.H."/>
            <person name="Stajich J.E."/>
        </authorList>
    </citation>
    <scope>NUCLEOTIDE SEQUENCE</scope>
    <source>
        <strain evidence="1">Berkeley</strain>
    </source>
</reference>
<comment type="caution">
    <text evidence="1">The sequence shown here is derived from an EMBL/GenBank/DDBJ whole genome shotgun (WGS) entry which is preliminary data.</text>
</comment>
<accession>A0ACC2UM32</accession>
<proteinExistence type="predicted"/>
<keyword evidence="2" id="KW-1185">Reference proteome</keyword>